<feature type="transmembrane region" description="Helical" evidence="4">
    <location>
        <begin position="107"/>
        <end position="124"/>
    </location>
</feature>
<keyword evidence="4" id="KW-0472">Membrane</keyword>
<dbReference type="EC" id="4.2.1.77" evidence="3"/>
<dbReference type="Pfam" id="PF05544">
    <property type="entry name" value="Pro_racemase"/>
    <property type="match status" value="1"/>
</dbReference>
<dbReference type="Proteomes" id="UP001239213">
    <property type="component" value="Unassembled WGS sequence"/>
</dbReference>
<evidence type="ECO:0000313" key="6">
    <source>
        <dbReference type="Proteomes" id="UP001239213"/>
    </source>
</evidence>
<comment type="similarity">
    <text evidence="2">Belongs to the proline racemase family.</text>
</comment>
<dbReference type="GO" id="GO:0050346">
    <property type="term" value="F:trans-L-3-hydroxyproline dehydratase activity"/>
    <property type="evidence" value="ECO:0007669"/>
    <property type="project" value="UniProtKB-EC"/>
</dbReference>
<accession>A0AAI9YAD0</accession>
<dbReference type="PANTHER" id="PTHR33442">
    <property type="entry name" value="TRANS-3-HYDROXY-L-PROLINE DEHYDRATASE"/>
    <property type="match status" value="1"/>
</dbReference>
<comment type="catalytic activity">
    <reaction evidence="1">
        <text>trans-3-hydroxy-L-proline = 1-pyrroline-2-carboxylate + H2O</text>
        <dbReference type="Rhea" id="RHEA:10320"/>
        <dbReference type="ChEBI" id="CHEBI:15377"/>
        <dbReference type="ChEBI" id="CHEBI:39785"/>
        <dbReference type="ChEBI" id="CHEBI:57938"/>
        <dbReference type="EC" id="4.2.1.77"/>
    </reaction>
</comment>
<dbReference type="InterPro" id="IPR008794">
    <property type="entry name" value="Pro_racemase_fam"/>
</dbReference>
<gene>
    <name evidence="5" type="ORF">CCUS01_13914</name>
</gene>
<name>A0AAI9YAD0_9PEZI</name>
<evidence type="ECO:0000256" key="1">
    <source>
        <dbReference type="ARBA" id="ARBA00001148"/>
    </source>
</evidence>
<reference evidence="5" key="1">
    <citation type="submission" date="2016-11" db="EMBL/GenBank/DDBJ databases">
        <title>The genome sequence of Colletotrichum cuscutae.</title>
        <authorList>
            <person name="Baroncelli R."/>
        </authorList>
    </citation>
    <scope>NUCLEOTIDE SEQUENCE</scope>
    <source>
        <strain evidence="5">IMI 304802</strain>
    </source>
</reference>
<keyword evidence="4" id="KW-0812">Transmembrane</keyword>
<dbReference type="EMBL" id="MPDP01000027">
    <property type="protein sequence ID" value="KAK1492918.1"/>
    <property type="molecule type" value="Genomic_DNA"/>
</dbReference>
<comment type="caution">
    <text evidence="5">The sequence shown here is derived from an EMBL/GenBank/DDBJ whole genome shotgun (WGS) entry which is preliminary data.</text>
</comment>
<keyword evidence="6" id="KW-1185">Reference proteome</keyword>
<sequence length="125" mass="13830">MQEPITKFALDTAAGLVGVTAECQGGKCKSVAFENVPAFVDRFDLQVDVPGIGTVSADIVWGGMWYAIVDAASVGMTIEPSKGAKLVELGERIKCHVIRISRSARHVLYYLSYFYYTPYTYYYVL</sequence>
<dbReference type="SUPFAM" id="SSF54506">
    <property type="entry name" value="Diaminopimelate epimerase-like"/>
    <property type="match status" value="1"/>
</dbReference>
<evidence type="ECO:0000313" key="5">
    <source>
        <dbReference type="EMBL" id="KAK1492918.1"/>
    </source>
</evidence>
<dbReference type="Gene3D" id="3.10.310.10">
    <property type="entry name" value="Diaminopimelate Epimerase, Chain A, domain 1"/>
    <property type="match status" value="2"/>
</dbReference>
<organism evidence="5 6">
    <name type="scientific">Colletotrichum cuscutae</name>
    <dbReference type="NCBI Taxonomy" id="1209917"/>
    <lineage>
        <taxon>Eukaryota</taxon>
        <taxon>Fungi</taxon>
        <taxon>Dikarya</taxon>
        <taxon>Ascomycota</taxon>
        <taxon>Pezizomycotina</taxon>
        <taxon>Sordariomycetes</taxon>
        <taxon>Hypocreomycetidae</taxon>
        <taxon>Glomerellales</taxon>
        <taxon>Glomerellaceae</taxon>
        <taxon>Colletotrichum</taxon>
        <taxon>Colletotrichum acutatum species complex</taxon>
    </lineage>
</organism>
<evidence type="ECO:0000256" key="4">
    <source>
        <dbReference type="SAM" id="Phobius"/>
    </source>
</evidence>
<keyword evidence="4" id="KW-1133">Transmembrane helix</keyword>
<protein>
    <recommendedName>
        <fullName evidence="3">trans-L-3-hydroxyproline dehydratase</fullName>
        <ecNumber evidence="3">4.2.1.77</ecNumber>
    </recommendedName>
</protein>
<evidence type="ECO:0000256" key="3">
    <source>
        <dbReference type="ARBA" id="ARBA00013105"/>
    </source>
</evidence>
<evidence type="ECO:0000256" key="2">
    <source>
        <dbReference type="ARBA" id="ARBA00007529"/>
    </source>
</evidence>
<dbReference type="AlphaFoldDB" id="A0AAI9YAD0"/>
<dbReference type="PANTHER" id="PTHR33442:SF1">
    <property type="entry name" value="TRANS-3-HYDROXY-L-PROLINE DEHYDRATASE"/>
    <property type="match status" value="1"/>
</dbReference>
<proteinExistence type="inferred from homology"/>